<dbReference type="Pfam" id="PF13460">
    <property type="entry name" value="NAD_binding_10"/>
    <property type="match status" value="1"/>
</dbReference>
<dbReference type="InterPro" id="IPR036291">
    <property type="entry name" value="NAD(P)-bd_dom_sf"/>
</dbReference>
<dbReference type="Proteomes" id="UP000653797">
    <property type="component" value="Unassembled WGS sequence"/>
</dbReference>
<dbReference type="GO" id="GO:0004074">
    <property type="term" value="F:biliverdin reductase [NAD(P)H] activity"/>
    <property type="evidence" value="ECO:0007669"/>
    <property type="project" value="TreeGrafter"/>
</dbReference>
<accession>A0A927B226</accession>
<dbReference type="PANTHER" id="PTHR43355">
    <property type="entry name" value="FLAVIN REDUCTASE (NADPH)"/>
    <property type="match status" value="1"/>
</dbReference>
<protein>
    <submittedName>
        <fullName evidence="2">SDR family oxidoreductase</fullName>
    </submittedName>
</protein>
<organism evidence="2 3">
    <name type="scientific">Spirosoma validum</name>
    <dbReference type="NCBI Taxonomy" id="2771355"/>
    <lineage>
        <taxon>Bacteria</taxon>
        <taxon>Pseudomonadati</taxon>
        <taxon>Bacteroidota</taxon>
        <taxon>Cytophagia</taxon>
        <taxon>Cytophagales</taxon>
        <taxon>Cytophagaceae</taxon>
        <taxon>Spirosoma</taxon>
    </lineage>
</organism>
<dbReference type="EMBL" id="JACXAA010000005">
    <property type="protein sequence ID" value="MBD2754160.1"/>
    <property type="molecule type" value="Genomic_DNA"/>
</dbReference>
<dbReference type="CDD" id="cd05244">
    <property type="entry name" value="BVR-B_like_SDR_a"/>
    <property type="match status" value="1"/>
</dbReference>
<feature type="domain" description="NAD(P)-binding" evidence="1">
    <location>
        <begin position="7"/>
        <end position="196"/>
    </location>
</feature>
<dbReference type="GO" id="GO:0042602">
    <property type="term" value="F:riboflavin reductase (NADPH) activity"/>
    <property type="evidence" value="ECO:0007669"/>
    <property type="project" value="TreeGrafter"/>
</dbReference>
<dbReference type="SUPFAM" id="SSF51735">
    <property type="entry name" value="NAD(P)-binding Rossmann-fold domains"/>
    <property type="match status" value="1"/>
</dbReference>
<sequence>MKLLIFGSTGSIGRQLVEQALAQGHTVTAFTRRLTVPEFSSHPGLILFQGDVLDFTSVKEAVKDQDVVLCALGAGRKGGTRSEGTQNIIRAMKAVGTKRFICQTTLGVGDSEGNLNVFWKYIMFGLLLKQAFVDHEIQEKYIQQSSLDWIIVRPAAFTDGERTGTYRHGFDGSAEGLTLKISRADVADFMLKQLTDDTYLHKTPGLSY</sequence>
<dbReference type="AlphaFoldDB" id="A0A927B226"/>
<evidence type="ECO:0000313" key="2">
    <source>
        <dbReference type="EMBL" id="MBD2754160.1"/>
    </source>
</evidence>
<keyword evidence="3" id="KW-1185">Reference proteome</keyword>
<dbReference type="PANTHER" id="PTHR43355:SF2">
    <property type="entry name" value="FLAVIN REDUCTASE (NADPH)"/>
    <property type="match status" value="1"/>
</dbReference>
<dbReference type="RefSeq" id="WP_191039804.1">
    <property type="nucleotide sequence ID" value="NZ_JACXAA010000005.1"/>
</dbReference>
<dbReference type="InterPro" id="IPR016040">
    <property type="entry name" value="NAD(P)-bd_dom"/>
</dbReference>
<dbReference type="InterPro" id="IPR051606">
    <property type="entry name" value="Polyketide_Oxido-like"/>
</dbReference>
<reference evidence="2" key="1">
    <citation type="submission" date="2020-09" db="EMBL/GenBank/DDBJ databases">
        <authorList>
            <person name="Kim M.K."/>
        </authorList>
    </citation>
    <scope>NUCLEOTIDE SEQUENCE</scope>
    <source>
        <strain evidence="2">BT704</strain>
    </source>
</reference>
<dbReference type="Gene3D" id="3.40.50.720">
    <property type="entry name" value="NAD(P)-binding Rossmann-like Domain"/>
    <property type="match status" value="1"/>
</dbReference>
<evidence type="ECO:0000313" key="3">
    <source>
        <dbReference type="Proteomes" id="UP000653797"/>
    </source>
</evidence>
<proteinExistence type="predicted"/>
<name>A0A927B226_9BACT</name>
<evidence type="ECO:0000259" key="1">
    <source>
        <dbReference type="Pfam" id="PF13460"/>
    </source>
</evidence>
<gene>
    <name evidence="2" type="ORF">IC230_14730</name>
</gene>
<comment type="caution">
    <text evidence="2">The sequence shown here is derived from an EMBL/GenBank/DDBJ whole genome shotgun (WGS) entry which is preliminary data.</text>
</comment>